<gene>
    <name evidence="2" type="ORF">F5891DRAFT_1215732</name>
</gene>
<keyword evidence="1" id="KW-0472">Membrane</keyword>
<proteinExistence type="predicted"/>
<comment type="caution">
    <text evidence="2">The sequence shown here is derived from an EMBL/GenBank/DDBJ whole genome shotgun (WGS) entry which is preliminary data.</text>
</comment>
<evidence type="ECO:0000313" key="3">
    <source>
        <dbReference type="Proteomes" id="UP001195769"/>
    </source>
</evidence>
<dbReference type="AlphaFoldDB" id="A0AAD4HDU3"/>
<keyword evidence="3" id="KW-1185">Reference proteome</keyword>
<protein>
    <recommendedName>
        <fullName evidence="4">Transmembrane protein</fullName>
    </recommendedName>
</protein>
<evidence type="ECO:0000313" key="2">
    <source>
        <dbReference type="EMBL" id="KAG1889081.1"/>
    </source>
</evidence>
<dbReference type="GeneID" id="64663602"/>
<name>A0AAD4HDU3_9AGAM</name>
<keyword evidence="1" id="KW-0812">Transmembrane</keyword>
<accession>A0AAD4HDU3</accession>
<evidence type="ECO:0008006" key="4">
    <source>
        <dbReference type="Google" id="ProtNLM"/>
    </source>
</evidence>
<reference evidence="2" key="1">
    <citation type="journal article" date="2020" name="New Phytol.">
        <title>Comparative genomics reveals dynamic genome evolution in host specialist ectomycorrhizal fungi.</title>
        <authorList>
            <person name="Lofgren L.A."/>
            <person name="Nguyen N.H."/>
            <person name="Vilgalys R."/>
            <person name="Ruytinx J."/>
            <person name="Liao H.L."/>
            <person name="Branco S."/>
            <person name="Kuo A."/>
            <person name="LaButti K."/>
            <person name="Lipzen A."/>
            <person name="Andreopoulos W."/>
            <person name="Pangilinan J."/>
            <person name="Riley R."/>
            <person name="Hundley H."/>
            <person name="Na H."/>
            <person name="Barry K."/>
            <person name="Grigoriev I.V."/>
            <person name="Stajich J.E."/>
            <person name="Kennedy P.G."/>
        </authorList>
    </citation>
    <scope>NUCLEOTIDE SEQUENCE</scope>
    <source>
        <strain evidence="2">FC203</strain>
    </source>
</reference>
<organism evidence="2 3">
    <name type="scientific">Suillus fuscotomentosus</name>
    <dbReference type="NCBI Taxonomy" id="1912939"/>
    <lineage>
        <taxon>Eukaryota</taxon>
        <taxon>Fungi</taxon>
        <taxon>Dikarya</taxon>
        <taxon>Basidiomycota</taxon>
        <taxon>Agaricomycotina</taxon>
        <taxon>Agaricomycetes</taxon>
        <taxon>Agaricomycetidae</taxon>
        <taxon>Boletales</taxon>
        <taxon>Suillineae</taxon>
        <taxon>Suillaceae</taxon>
        <taxon>Suillus</taxon>
    </lineage>
</organism>
<dbReference type="Proteomes" id="UP001195769">
    <property type="component" value="Unassembled WGS sequence"/>
</dbReference>
<evidence type="ECO:0000256" key="1">
    <source>
        <dbReference type="SAM" id="Phobius"/>
    </source>
</evidence>
<sequence>MPPLLGPIADSQNFSLDASGVAGFFGGEEAITAMATVHLYRGRRWLVWYNSPGSYTIAKEFGRISKSRSWSGLFPGSNHDPAVAFKLDVKTGLKYVASRSGTGTDDATPFPLPATRTTTNSRISIVTVPEIAYHNLLVQTMSYHHAVFASFPILVSISTCIFSALYADWYCFAMILLGIISSGVTCFIIGSGVLDIETVKNQH</sequence>
<dbReference type="RefSeq" id="XP_041217400.1">
    <property type="nucleotide sequence ID" value="XM_041369304.1"/>
</dbReference>
<dbReference type="EMBL" id="JABBWK010000162">
    <property type="protein sequence ID" value="KAG1889081.1"/>
    <property type="molecule type" value="Genomic_DNA"/>
</dbReference>
<feature type="transmembrane region" description="Helical" evidence="1">
    <location>
        <begin position="146"/>
        <end position="166"/>
    </location>
</feature>
<feature type="transmembrane region" description="Helical" evidence="1">
    <location>
        <begin position="172"/>
        <end position="194"/>
    </location>
</feature>
<keyword evidence="1" id="KW-1133">Transmembrane helix</keyword>